<reference evidence="2" key="1">
    <citation type="journal article" date="2019" name="Environ. Microbiol.">
        <title>Fungal ecological strategies reflected in gene transcription - a case study of two litter decomposers.</title>
        <authorList>
            <person name="Barbi F."/>
            <person name="Kohler A."/>
            <person name="Barry K."/>
            <person name="Baskaran P."/>
            <person name="Daum C."/>
            <person name="Fauchery L."/>
            <person name="Ihrmark K."/>
            <person name="Kuo A."/>
            <person name="LaButti K."/>
            <person name="Lipzen A."/>
            <person name="Morin E."/>
            <person name="Grigoriev I.V."/>
            <person name="Henrissat B."/>
            <person name="Lindahl B."/>
            <person name="Martin F."/>
        </authorList>
    </citation>
    <scope>NUCLEOTIDE SEQUENCE</scope>
    <source>
        <strain evidence="2">JB14</strain>
    </source>
</reference>
<name>A0A6A4H829_9AGAR</name>
<keyword evidence="3" id="KW-1185">Reference proteome</keyword>
<organism evidence="2 3">
    <name type="scientific">Gymnopus androsaceus JB14</name>
    <dbReference type="NCBI Taxonomy" id="1447944"/>
    <lineage>
        <taxon>Eukaryota</taxon>
        <taxon>Fungi</taxon>
        <taxon>Dikarya</taxon>
        <taxon>Basidiomycota</taxon>
        <taxon>Agaricomycotina</taxon>
        <taxon>Agaricomycetes</taxon>
        <taxon>Agaricomycetidae</taxon>
        <taxon>Agaricales</taxon>
        <taxon>Marasmiineae</taxon>
        <taxon>Omphalotaceae</taxon>
        <taxon>Gymnopus</taxon>
    </lineage>
</organism>
<dbReference type="AlphaFoldDB" id="A0A6A4H829"/>
<feature type="region of interest" description="Disordered" evidence="1">
    <location>
        <begin position="38"/>
        <end position="60"/>
    </location>
</feature>
<evidence type="ECO:0000256" key="1">
    <source>
        <dbReference type="SAM" id="MobiDB-lite"/>
    </source>
</evidence>
<evidence type="ECO:0000313" key="2">
    <source>
        <dbReference type="EMBL" id="KAE9393858.1"/>
    </source>
</evidence>
<evidence type="ECO:0000313" key="3">
    <source>
        <dbReference type="Proteomes" id="UP000799118"/>
    </source>
</evidence>
<sequence>MRNSIHTSAIFPEKFNRKHRAIDVARFIIAPSIDKALHPNGKRSQYPRSQNLFRFSSRAR</sequence>
<proteinExistence type="predicted"/>
<protein>
    <submittedName>
        <fullName evidence="2">Uncharacterized protein</fullName>
    </submittedName>
</protein>
<dbReference type="Proteomes" id="UP000799118">
    <property type="component" value="Unassembled WGS sequence"/>
</dbReference>
<accession>A0A6A4H829</accession>
<feature type="compositionally biased region" description="Polar residues" evidence="1">
    <location>
        <begin position="42"/>
        <end position="54"/>
    </location>
</feature>
<gene>
    <name evidence="2" type="ORF">BT96DRAFT_923823</name>
</gene>
<dbReference type="EMBL" id="ML769562">
    <property type="protein sequence ID" value="KAE9393858.1"/>
    <property type="molecule type" value="Genomic_DNA"/>
</dbReference>